<sequence>MSSRGEAYDVWPLAASQPHVSLILFHRLFAARVTTHSANGYCLKY</sequence>
<name>F9F2Z9_FUSOF</name>
<protein>
    <submittedName>
        <fullName evidence="1">Uncharacterized protein</fullName>
    </submittedName>
</protein>
<dbReference type="EMBL" id="AFQF01000242">
    <property type="protein sequence ID" value="EGU88703.1"/>
    <property type="molecule type" value="Genomic_DNA"/>
</dbReference>
<dbReference type="AlphaFoldDB" id="F9F2Z9"/>
<reference evidence="1" key="1">
    <citation type="journal article" date="2012" name="Mol. Plant Microbe Interact.">
        <title>A highly conserved effector in Fusarium oxysporum is required for full virulence on Arabidopsis.</title>
        <authorList>
            <person name="Thatcher L.F."/>
            <person name="Gardiner D.M."/>
            <person name="Kazan K."/>
            <person name="Manners J."/>
        </authorList>
    </citation>
    <scope>NUCLEOTIDE SEQUENCE [LARGE SCALE GENOMIC DNA]</scope>
    <source>
        <strain evidence="1">Fo5176</strain>
    </source>
</reference>
<evidence type="ECO:0000313" key="1">
    <source>
        <dbReference type="EMBL" id="EGU88703.1"/>
    </source>
</evidence>
<gene>
    <name evidence="1" type="ORF">FOXB_00774</name>
</gene>
<organism evidence="1">
    <name type="scientific">Fusarium oxysporum (strain Fo5176)</name>
    <name type="common">Fusarium vascular wilt</name>
    <dbReference type="NCBI Taxonomy" id="660025"/>
    <lineage>
        <taxon>Eukaryota</taxon>
        <taxon>Fungi</taxon>
        <taxon>Dikarya</taxon>
        <taxon>Ascomycota</taxon>
        <taxon>Pezizomycotina</taxon>
        <taxon>Sordariomycetes</taxon>
        <taxon>Hypocreomycetidae</taxon>
        <taxon>Hypocreales</taxon>
        <taxon>Nectriaceae</taxon>
        <taxon>Fusarium</taxon>
        <taxon>Fusarium oxysporum species complex</taxon>
    </lineage>
</organism>
<accession>F9F2Z9</accession>
<comment type="caution">
    <text evidence="1">The sequence shown here is derived from an EMBL/GenBank/DDBJ whole genome shotgun (WGS) entry which is preliminary data.</text>
</comment>
<proteinExistence type="predicted"/>